<protein>
    <submittedName>
        <fullName evidence="1">Right-handed parallel beta-helix repeat-containing protein</fullName>
    </submittedName>
</protein>
<accession>A0A368TY31</accession>
<organism evidence="1 2">
    <name type="scientific">Billgrantia montanilacus</name>
    <dbReference type="NCBI Taxonomy" id="2282305"/>
    <lineage>
        <taxon>Bacteria</taxon>
        <taxon>Pseudomonadati</taxon>
        <taxon>Pseudomonadota</taxon>
        <taxon>Gammaproteobacteria</taxon>
        <taxon>Oceanospirillales</taxon>
        <taxon>Halomonadaceae</taxon>
        <taxon>Billgrantia</taxon>
    </lineage>
</organism>
<dbReference type="AlphaFoldDB" id="A0A368TY31"/>
<dbReference type="SUPFAM" id="SSF51126">
    <property type="entry name" value="Pectin lyase-like"/>
    <property type="match status" value="1"/>
</dbReference>
<evidence type="ECO:0000313" key="1">
    <source>
        <dbReference type="EMBL" id="RCV89147.1"/>
    </source>
</evidence>
<keyword evidence="2" id="KW-1185">Reference proteome</keyword>
<dbReference type="RefSeq" id="WP_114479101.1">
    <property type="nucleotide sequence ID" value="NZ_QPII01000007.1"/>
</dbReference>
<comment type="caution">
    <text evidence="1">The sequence shown here is derived from an EMBL/GenBank/DDBJ whole genome shotgun (WGS) entry which is preliminary data.</text>
</comment>
<dbReference type="Proteomes" id="UP000252405">
    <property type="component" value="Unassembled WGS sequence"/>
</dbReference>
<dbReference type="InterPro" id="IPR012334">
    <property type="entry name" value="Pectin_lyas_fold"/>
</dbReference>
<reference evidence="1 2" key="1">
    <citation type="submission" date="2018-07" db="EMBL/GenBank/DDBJ databases">
        <title>Halomonas montanilacus sp. nov., isolated from Lake Pengyan on Tibetan Plateau.</title>
        <authorList>
            <person name="Lu H."/>
            <person name="Xing P."/>
            <person name="Wu Q."/>
        </authorList>
    </citation>
    <scope>NUCLEOTIDE SEQUENCE [LARGE SCALE GENOMIC DNA]</scope>
    <source>
        <strain evidence="1 2">PYC7W</strain>
    </source>
</reference>
<dbReference type="SMART" id="SM00710">
    <property type="entry name" value="PbH1"/>
    <property type="match status" value="6"/>
</dbReference>
<gene>
    <name evidence="1" type="ORF">DU505_11360</name>
</gene>
<dbReference type="EMBL" id="QPII01000007">
    <property type="protein sequence ID" value="RCV89147.1"/>
    <property type="molecule type" value="Genomic_DNA"/>
</dbReference>
<dbReference type="InterPro" id="IPR006626">
    <property type="entry name" value="PbH1"/>
</dbReference>
<dbReference type="Gene3D" id="2.160.20.10">
    <property type="entry name" value="Single-stranded right-handed beta-helix, Pectin lyase-like"/>
    <property type="match status" value="2"/>
</dbReference>
<evidence type="ECO:0000313" key="2">
    <source>
        <dbReference type="Proteomes" id="UP000252405"/>
    </source>
</evidence>
<dbReference type="OrthoDB" id="134981at2"/>
<dbReference type="InterPro" id="IPR045392">
    <property type="entry name" value="DUF6519"/>
</dbReference>
<dbReference type="InterPro" id="IPR011050">
    <property type="entry name" value="Pectin_lyase_fold/virulence"/>
</dbReference>
<name>A0A368TY31_9GAMM</name>
<dbReference type="Pfam" id="PF20129">
    <property type="entry name" value="DUF6519"/>
    <property type="match status" value="2"/>
</dbReference>
<sequence>MSGDYSRDSFDALRDYAGVFLQQGRAVLDSDWNELVTMFERRIRAGTVDTIGRAVVPRETPLGFEIRLTDTGLEVGRGRFYQYGKLLECHGSANFDDGDTSLPDPIFDRTRPGAGGPEGVLDEMIAPPAGDYIDYFDQPYWPTPQELPQAGTHLVYIVSWQREITPTEFTGLLEPALDGLDTTTRWQSVWQVRVLPDIGDAATCATSDAELGGWLDEIAPSTARLTTGTIDIEDPEDPCLVPPTEGYSGIENQFYRIEIHSTGEPDDDGNPPSQGEALFKFSRENASVRASVVSIAEDTESVTVGRIGRDQVLRFRPGDWAEITDDHRELNHRSGQMLRVADVDPETREIEFENAIEADLLPSGMDGDTVATRHTRLIRWDQQGVVRLDDGSVWIDLDTEDSNGLIPVPPDDRAVVLESGITASFSTAAGPGGYREMDHWRFAARTAGTQIETLHAAPPDGVQGHYSRLAILRQEDGAASVLDCRSFWPPLFEAGEGCACTVCVTAEGHTSGELTIQDAIGQIGAAGGTVCLEAGTYVLHQPVLLSNRNAIRMVGQGLGTMLVYQGAGGALRIETCSDIELEDFTLLVAPATGDDGASLPVHGVVAVSTSLLALRRLAVLVASATPEDRFDFGIALDGVQLGTKVEECVSIAPHALGSRSSYELDEDGDLPFAAFAELRALDCILFGGRDAVRIDRAAMNISAARLSRNLVFSTGGGIRINWAELPAASLSIDGSIVVANRTAVNISAGTTRVQDCEISGGNEGGGDGIFLAPSILPETLTDAQIIGNTIFECGTGIRIAGAHDTLFIKRNIIRDSAEAGITTSPDATIRHLAIDNNAVERVGINAGLDAAIGIALTSVESGQVIGNSIRRVGEAGFSGQRYVGIGIQGVGSVDISSNVVSEIGGNLPESSSVGILARQPFLGLNIGSNRIMGDPQQGEEQVDWRAILVGAPIDDFGDDLGTPANGFTAAIPIFEATELIYFNVGEETWTVSAGHFAAILPVSPSQMTCIGNHARSARNLLSAMVTIVDPASTGLSFANNQCNLPGEIAIRELVFLAAPRVSAAGNNLTHFNRESTSLRIVTGREGAATPIGNITSAAIIVHPGGLPAPFAALNLNA</sequence>
<proteinExistence type="predicted"/>